<dbReference type="Pfam" id="PF05368">
    <property type="entry name" value="NmrA"/>
    <property type="match status" value="1"/>
</dbReference>
<feature type="domain" description="NmrA-like" evidence="1">
    <location>
        <begin position="3"/>
        <end position="254"/>
    </location>
</feature>
<sequence length="296" mass="30816">MYVVLGANGRAGSETAHALIELRKPVRVVLRRPEQAEKWTKLGASVAISSIEDVPSLAAALSGASGAFLLSPPPVSGDPYKRADEIGSALAEAVRQSGLSKVVALSSVGAQHQTGTGVIATLNSLEKHLAEVAPSITFLRPGYFVETWGEIAPAVIADGVLPSFLEPSQKIPMVSTIDVGRTAACLLGDEFSGKRIVELRGPQDWSANDVAAAFGRVLDRNVVTAFVPPGARAAVLAQEGVPAEVADALLGMYDGIANGRVEHEEGAQQRRGSVALARAVERIVREVGEDASGLAT</sequence>
<gene>
    <name evidence="2" type="ORF">GHK45_13845</name>
</gene>
<dbReference type="InterPro" id="IPR036291">
    <property type="entry name" value="NAD(P)-bd_dom_sf"/>
</dbReference>
<dbReference type="EMBL" id="WISP01000103">
    <property type="protein sequence ID" value="MQW04823.1"/>
    <property type="molecule type" value="Genomic_DNA"/>
</dbReference>
<proteinExistence type="predicted"/>
<dbReference type="PANTHER" id="PTHR43162:SF1">
    <property type="entry name" value="PRESTALK A DIFFERENTIATION PROTEIN A"/>
    <property type="match status" value="1"/>
</dbReference>
<dbReference type="AlphaFoldDB" id="A0A6A7ZPC4"/>
<evidence type="ECO:0000259" key="1">
    <source>
        <dbReference type="Pfam" id="PF05368"/>
    </source>
</evidence>
<dbReference type="RefSeq" id="WP_017264749.1">
    <property type="nucleotide sequence ID" value="NZ_CP019585.1"/>
</dbReference>
<dbReference type="InterPro" id="IPR051604">
    <property type="entry name" value="Ergot_Alk_Oxidoreductase"/>
</dbReference>
<dbReference type="PANTHER" id="PTHR43162">
    <property type="match status" value="1"/>
</dbReference>
<dbReference type="InterPro" id="IPR008030">
    <property type="entry name" value="NmrA-like"/>
</dbReference>
<comment type="caution">
    <text evidence="2">The sequence shown here is derived from an EMBL/GenBank/DDBJ whole genome shotgun (WGS) entry which is preliminary data.</text>
</comment>
<dbReference type="Gene3D" id="3.40.50.720">
    <property type="entry name" value="NAD(P)-binding Rossmann-like Domain"/>
    <property type="match status" value="1"/>
</dbReference>
<evidence type="ECO:0000313" key="2">
    <source>
        <dbReference type="EMBL" id="MQW04823.1"/>
    </source>
</evidence>
<accession>A0A6A7ZPC4</accession>
<dbReference type="SUPFAM" id="SSF51735">
    <property type="entry name" value="NAD(P)-binding Rossmann-fold domains"/>
    <property type="match status" value="1"/>
</dbReference>
<name>A0A6A7ZPC4_RHIML</name>
<organism evidence="2">
    <name type="scientific">Rhizobium meliloti</name>
    <name type="common">Ensifer meliloti</name>
    <name type="synonym">Sinorhizobium meliloti</name>
    <dbReference type="NCBI Taxonomy" id="382"/>
    <lineage>
        <taxon>Bacteria</taxon>
        <taxon>Pseudomonadati</taxon>
        <taxon>Pseudomonadota</taxon>
        <taxon>Alphaproteobacteria</taxon>
        <taxon>Hyphomicrobiales</taxon>
        <taxon>Rhizobiaceae</taxon>
        <taxon>Sinorhizobium/Ensifer group</taxon>
        <taxon>Sinorhizobium</taxon>
    </lineage>
</organism>
<protein>
    <submittedName>
        <fullName evidence="2">NAD(P)H-binding protein</fullName>
    </submittedName>
</protein>
<reference evidence="2" key="1">
    <citation type="journal article" date="2013" name="Genome Biol.">
        <title>Comparative genomics of the core and accessory genomes of 48 Sinorhizobium strains comprising five genospecies.</title>
        <authorList>
            <person name="Sugawara M."/>
            <person name="Epstein B."/>
            <person name="Badgley B.D."/>
            <person name="Unno T."/>
            <person name="Xu L."/>
            <person name="Reese J."/>
            <person name="Gyaneshwar P."/>
            <person name="Denny R."/>
            <person name="Mudge J."/>
            <person name="Bharti A.K."/>
            <person name="Farmer A.D."/>
            <person name="May G.D."/>
            <person name="Woodward J.E."/>
            <person name="Medigue C."/>
            <person name="Vallenet D."/>
            <person name="Lajus A."/>
            <person name="Rouy Z."/>
            <person name="Martinez-Vaz B."/>
            <person name="Tiffin P."/>
            <person name="Young N.D."/>
            <person name="Sadowsky M.J."/>
        </authorList>
    </citation>
    <scope>NUCLEOTIDE SEQUENCE</scope>
    <source>
        <strain evidence="2">M30</strain>
    </source>
</reference>
<dbReference type="Gene3D" id="3.90.25.10">
    <property type="entry name" value="UDP-galactose 4-epimerase, domain 1"/>
    <property type="match status" value="1"/>
</dbReference>